<keyword evidence="3 6" id="KW-0812">Transmembrane</keyword>
<evidence type="ECO:0000256" key="4">
    <source>
        <dbReference type="ARBA" id="ARBA00022989"/>
    </source>
</evidence>
<reference evidence="7 8" key="1">
    <citation type="submission" date="2020-08" db="EMBL/GenBank/DDBJ databases">
        <title>Genomic Encyclopedia of Type Strains, Phase IV (KMG-IV): sequencing the most valuable type-strain genomes for metagenomic binning, comparative biology and taxonomic classification.</title>
        <authorList>
            <person name="Goeker M."/>
        </authorList>
    </citation>
    <scope>NUCLEOTIDE SEQUENCE [LARGE SCALE GENOMIC DNA]</scope>
    <source>
        <strain evidence="7 8">DSM 23960</strain>
    </source>
</reference>
<keyword evidence="4 6" id="KW-1133">Transmembrane helix</keyword>
<evidence type="ECO:0000313" key="8">
    <source>
        <dbReference type="Proteomes" id="UP000529946"/>
    </source>
</evidence>
<feature type="transmembrane region" description="Helical" evidence="6">
    <location>
        <begin position="114"/>
        <end position="131"/>
    </location>
</feature>
<comment type="caution">
    <text evidence="7">The sequence shown here is derived from an EMBL/GenBank/DDBJ whole genome shotgun (WGS) entry which is preliminary data.</text>
</comment>
<feature type="transmembrane region" description="Helical" evidence="6">
    <location>
        <begin position="255"/>
        <end position="274"/>
    </location>
</feature>
<feature type="transmembrane region" description="Helical" evidence="6">
    <location>
        <begin position="222"/>
        <end position="243"/>
    </location>
</feature>
<proteinExistence type="predicted"/>
<dbReference type="RefSeq" id="WP_183205310.1">
    <property type="nucleotide sequence ID" value="NZ_JACIDM010000003.1"/>
</dbReference>
<evidence type="ECO:0000256" key="3">
    <source>
        <dbReference type="ARBA" id="ARBA00022692"/>
    </source>
</evidence>
<accession>A0A7W6JHA1</accession>
<protein>
    <submittedName>
        <fullName evidence="7">O-antigen/teichoic acid export membrane protein</fullName>
    </submittedName>
</protein>
<sequence>MSEASQTGQGVRDLYLVVVKLVDVATRAGFVLTATFGLAIGQAGQFGLIATLVGLFAFAFNFERHIDIQRRSAGEDHAVFDRYVVQALKFFAFNWTFMVPLFVVAVALWAQPGWMILGLAVIVVVAEHLSNQAYQYALINHRYYPMLVVVAAKNSLLAAVVLYRALFARDGFDLTFVMQLWAVGAVLCTIGLAIMFARLNASAARTEPFRFGVDIIGQHKASLTHFLIGLIAILILQFDRLAVGGLMTFEETGLYFRHTLLVAFAYQAFNIASFNRITPAIFTEAKTQDIPHLRRRVLREYLKTVVGVPLLLFAAWGVDALTHGVWSERFHLSLVLMGLLLLGFVVRAAADFHALILNARHDERHILTAQGAAFVVGAALLVLLTWRFGVYGAACATIATSALYLVLVSRAVRRLEP</sequence>
<evidence type="ECO:0000313" key="7">
    <source>
        <dbReference type="EMBL" id="MBB4084121.1"/>
    </source>
</evidence>
<feature type="transmembrane region" description="Helical" evidence="6">
    <location>
        <begin position="301"/>
        <end position="318"/>
    </location>
</feature>
<feature type="transmembrane region" description="Helical" evidence="6">
    <location>
        <begin position="83"/>
        <end position="108"/>
    </location>
</feature>
<feature type="transmembrane region" description="Helical" evidence="6">
    <location>
        <begin position="143"/>
        <end position="166"/>
    </location>
</feature>
<dbReference type="InterPro" id="IPR050833">
    <property type="entry name" value="Poly_Biosynth_Transport"/>
</dbReference>
<dbReference type="PANTHER" id="PTHR30250:SF11">
    <property type="entry name" value="O-ANTIGEN TRANSPORTER-RELATED"/>
    <property type="match status" value="1"/>
</dbReference>
<feature type="transmembrane region" description="Helical" evidence="6">
    <location>
        <begin position="330"/>
        <end position="354"/>
    </location>
</feature>
<evidence type="ECO:0000256" key="5">
    <source>
        <dbReference type="ARBA" id="ARBA00023136"/>
    </source>
</evidence>
<dbReference type="AlphaFoldDB" id="A0A7W6JHA1"/>
<evidence type="ECO:0000256" key="2">
    <source>
        <dbReference type="ARBA" id="ARBA00022475"/>
    </source>
</evidence>
<feature type="transmembrane region" description="Helical" evidence="6">
    <location>
        <begin position="366"/>
        <end position="384"/>
    </location>
</feature>
<dbReference type="GO" id="GO:0005886">
    <property type="term" value="C:plasma membrane"/>
    <property type="evidence" value="ECO:0007669"/>
    <property type="project" value="UniProtKB-SubCell"/>
</dbReference>
<feature type="transmembrane region" description="Helical" evidence="6">
    <location>
        <begin position="46"/>
        <end position="62"/>
    </location>
</feature>
<feature type="transmembrane region" description="Helical" evidence="6">
    <location>
        <begin position="178"/>
        <end position="201"/>
    </location>
</feature>
<dbReference type="PANTHER" id="PTHR30250">
    <property type="entry name" value="PST FAMILY PREDICTED COLANIC ACID TRANSPORTER"/>
    <property type="match status" value="1"/>
</dbReference>
<name>A0A7W6JHA1_9CAUL</name>
<comment type="subcellular location">
    <subcellularLocation>
        <location evidence="1">Cell membrane</location>
        <topology evidence="1">Multi-pass membrane protein</topology>
    </subcellularLocation>
</comment>
<dbReference type="Proteomes" id="UP000529946">
    <property type="component" value="Unassembled WGS sequence"/>
</dbReference>
<keyword evidence="2" id="KW-1003">Cell membrane</keyword>
<keyword evidence="8" id="KW-1185">Reference proteome</keyword>
<gene>
    <name evidence="7" type="ORF">GGR12_003009</name>
</gene>
<keyword evidence="5 6" id="KW-0472">Membrane</keyword>
<feature type="transmembrane region" description="Helical" evidence="6">
    <location>
        <begin position="390"/>
        <end position="408"/>
    </location>
</feature>
<evidence type="ECO:0000256" key="6">
    <source>
        <dbReference type="SAM" id="Phobius"/>
    </source>
</evidence>
<evidence type="ECO:0000256" key="1">
    <source>
        <dbReference type="ARBA" id="ARBA00004651"/>
    </source>
</evidence>
<dbReference type="EMBL" id="JACIDM010000003">
    <property type="protein sequence ID" value="MBB4084121.1"/>
    <property type="molecule type" value="Genomic_DNA"/>
</dbReference>
<organism evidence="7 8">
    <name type="scientific">Brevundimonas lenta</name>
    <dbReference type="NCBI Taxonomy" id="424796"/>
    <lineage>
        <taxon>Bacteria</taxon>
        <taxon>Pseudomonadati</taxon>
        <taxon>Pseudomonadota</taxon>
        <taxon>Alphaproteobacteria</taxon>
        <taxon>Caulobacterales</taxon>
        <taxon>Caulobacteraceae</taxon>
        <taxon>Brevundimonas</taxon>
    </lineage>
</organism>